<comment type="caution">
    <text evidence="1">The sequence shown here is derived from an EMBL/GenBank/DDBJ whole genome shotgun (WGS) entry which is preliminary data.</text>
</comment>
<sequence>MPQIIGSSISRLLARSPDLSNPNKPNKNVENRRRRVLVQDSGDWGLSGGKSNLLSRFVRDEVDLHSKAIVGIEFQTQVMELDGKEIEAQVWDTTITSAYYRGTIGALVVYDITRRTTFDSIKRWLNELKSRDWML</sequence>
<dbReference type="EMBL" id="CM045767">
    <property type="protein sequence ID" value="KAI7998949.1"/>
    <property type="molecule type" value="Genomic_DNA"/>
</dbReference>
<keyword evidence="2" id="KW-1185">Reference proteome</keyword>
<evidence type="ECO:0000313" key="2">
    <source>
        <dbReference type="Proteomes" id="UP001060215"/>
    </source>
</evidence>
<proteinExistence type="predicted"/>
<reference evidence="1 2" key="1">
    <citation type="journal article" date="2022" name="Plant J.">
        <title>Chromosome-level genome of Camellia lanceoleosa provides a valuable resource for understanding genome evolution and self-incompatibility.</title>
        <authorList>
            <person name="Gong W."/>
            <person name="Xiao S."/>
            <person name="Wang L."/>
            <person name="Liao Z."/>
            <person name="Chang Y."/>
            <person name="Mo W."/>
            <person name="Hu G."/>
            <person name="Li W."/>
            <person name="Zhao G."/>
            <person name="Zhu H."/>
            <person name="Hu X."/>
            <person name="Ji K."/>
            <person name="Xiang X."/>
            <person name="Song Q."/>
            <person name="Yuan D."/>
            <person name="Jin S."/>
            <person name="Zhang L."/>
        </authorList>
    </citation>
    <scope>NUCLEOTIDE SEQUENCE [LARGE SCALE GENOMIC DNA]</scope>
    <source>
        <strain evidence="1">SQ_2022a</strain>
    </source>
</reference>
<name>A0ACC0GDB3_9ERIC</name>
<accession>A0ACC0GDB3</accession>
<evidence type="ECO:0000313" key="1">
    <source>
        <dbReference type="EMBL" id="KAI7998949.1"/>
    </source>
</evidence>
<gene>
    <name evidence="1" type="ORF">LOK49_LG10G02158</name>
</gene>
<organism evidence="1 2">
    <name type="scientific">Camellia lanceoleosa</name>
    <dbReference type="NCBI Taxonomy" id="1840588"/>
    <lineage>
        <taxon>Eukaryota</taxon>
        <taxon>Viridiplantae</taxon>
        <taxon>Streptophyta</taxon>
        <taxon>Embryophyta</taxon>
        <taxon>Tracheophyta</taxon>
        <taxon>Spermatophyta</taxon>
        <taxon>Magnoliopsida</taxon>
        <taxon>eudicotyledons</taxon>
        <taxon>Gunneridae</taxon>
        <taxon>Pentapetalae</taxon>
        <taxon>asterids</taxon>
        <taxon>Ericales</taxon>
        <taxon>Theaceae</taxon>
        <taxon>Camellia</taxon>
    </lineage>
</organism>
<protein>
    <submittedName>
        <fullName evidence="1">Ras-related protein RABA5d</fullName>
    </submittedName>
</protein>
<dbReference type="Proteomes" id="UP001060215">
    <property type="component" value="Chromosome 10"/>
</dbReference>